<reference evidence="2 3" key="1">
    <citation type="submission" date="2019-07" db="EMBL/GenBank/DDBJ databases">
        <title>Whole genome shotgun sequence of Aliivibrio fischeri NBRC 101058.</title>
        <authorList>
            <person name="Hosoyama A."/>
            <person name="Uohara A."/>
            <person name="Ohji S."/>
            <person name="Ichikawa N."/>
        </authorList>
    </citation>
    <scope>NUCLEOTIDE SEQUENCE [LARGE SCALE GENOMIC DNA]</scope>
    <source>
        <strain evidence="2 3">NBRC 101058</strain>
    </source>
</reference>
<gene>
    <name evidence="2" type="ORF">AFI02nite_14880</name>
</gene>
<sequence>MNQSKRTIISALKLLESQLESCIDNAEKIKSEAETLLSRAEQAHFKYGEAYSKLIISLAHWHLMQYPIGFKIARELLHMHQELEDDDLLPKILHVLASHSWGQAKLFSAQQFWIQALEQASLLGDNEIEIEALIGLGNIWRMTNNLNDANFAHDIAAQRAKFYRIPHLEAKAYILQAWDNYLLGNYQEMLPILIKSEELLVHHSNLTWKAEIYDFRGLAFLGLNDLNLAQQSCSYAYRLAQQHQLTWMMAHSSISLARVASAQSHYLPAYELLTEAELIAEQFDKGELRSQICLEQSRIAELTKDYEHALYSYKRYRQYEIALLQEQSNSLGRDKSNASKEQLDSRARKLINRIQLQLELNSISALIYLQPFNKWAQHLSSVYNSNVLKNHYVISIIENSEEKLDTITSLIHHYCRHGDLLTRKGDNEVLLLLNDSKEKCDDICRSLSSLFTTYPWQRYSFEASSPMINYFTITEYFATVRPSQTPMEI</sequence>
<dbReference type="Proteomes" id="UP000321787">
    <property type="component" value="Unassembled WGS sequence"/>
</dbReference>
<dbReference type="InterPro" id="IPR011990">
    <property type="entry name" value="TPR-like_helical_dom_sf"/>
</dbReference>
<name>A0A510UFP5_ALIFS</name>
<protein>
    <recommendedName>
        <fullName evidence="4">ATP-dependent transcriptional regulator</fullName>
    </recommendedName>
</protein>
<organism evidence="2 3">
    <name type="scientific">Aliivibrio fischeri</name>
    <name type="common">Vibrio fischeri</name>
    <dbReference type="NCBI Taxonomy" id="668"/>
    <lineage>
        <taxon>Bacteria</taxon>
        <taxon>Pseudomonadati</taxon>
        <taxon>Pseudomonadota</taxon>
        <taxon>Gammaproteobacteria</taxon>
        <taxon>Vibrionales</taxon>
        <taxon>Vibrionaceae</taxon>
        <taxon>Aliivibrio</taxon>
    </lineage>
</organism>
<dbReference type="AlphaFoldDB" id="A0A510UFP5"/>
<dbReference type="Gene3D" id="1.25.40.10">
    <property type="entry name" value="Tetratricopeptide repeat domain"/>
    <property type="match status" value="2"/>
</dbReference>
<comment type="caution">
    <text evidence="2">The sequence shown here is derived from an EMBL/GenBank/DDBJ whole genome shotgun (WGS) entry which is preliminary data.</text>
</comment>
<accession>A0A510UFP5</accession>
<feature type="coiled-coil region" evidence="1">
    <location>
        <begin position="12"/>
        <end position="43"/>
    </location>
</feature>
<keyword evidence="1" id="KW-0175">Coiled coil</keyword>
<evidence type="ECO:0000313" key="2">
    <source>
        <dbReference type="EMBL" id="GEK13452.1"/>
    </source>
</evidence>
<dbReference type="SUPFAM" id="SSF48452">
    <property type="entry name" value="TPR-like"/>
    <property type="match status" value="1"/>
</dbReference>
<dbReference type="EMBL" id="BJTZ01000006">
    <property type="protein sequence ID" value="GEK13452.1"/>
    <property type="molecule type" value="Genomic_DNA"/>
</dbReference>
<evidence type="ECO:0000256" key="1">
    <source>
        <dbReference type="SAM" id="Coils"/>
    </source>
</evidence>
<evidence type="ECO:0008006" key="4">
    <source>
        <dbReference type="Google" id="ProtNLM"/>
    </source>
</evidence>
<dbReference type="RefSeq" id="WP_146863310.1">
    <property type="nucleotide sequence ID" value="NZ_BJTZ01000006.1"/>
</dbReference>
<proteinExistence type="predicted"/>
<evidence type="ECO:0000313" key="3">
    <source>
        <dbReference type="Proteomes" id="UP000321787"/>
    </source>
</evidence>